<dbReference type="GO" id="GO:0007131">
    <property type="term" value="P:reciprocal meiotic recombination"/>
    <property type="evidence" value="ECO:0007669"/>
    <property type="project" value="InterPro"/>
</dbReference>
<dbReference type="InParanoid" id="S2JEP2"/>
<dbReference type="EMBL" id="KE123978">
    <property type="protein sequence ID" value="EPB86917.1"/>
    <property type="molecule type" value="Genomic_DNA"/>
</dbReference>
<dbReference type="InterPro" id="IPR042123">
    <property type="entry name" value="Zip3/RNF212-like"/>
</dbReference>
<dbReference type="AlphaFoldDB" id="S2JEP2"/>
<dbReference type="PANTHER" id="PTHR22663">
    <property type="entry name" value="RING FINGER PROTEIN NARYA-RELATED"/>
    <property type="match status" value="1"/>
</dbReference>
<dbReference type="GO" id="GO:0007129">
    <property type="term" value="P:homologous chromosome pairing at meiosis"/>
    <property type="evidence" value="ECO:0007669"/>
    <property type="project" value="TreeGrafter"/>
</dbReference>
<evidence type="ECO:0008006" key="5">
    <source>
        <dbReference type="Google" id="ProtNLM"/>
    </source>
</evidence>
<dbReference type="Proteomes" id="UP000014254">
    <property type="component" value="Unassembled WGS sequence"/>
</dbReference>
<organism evidence="3 4">
    <name type="scientific">Mucor circinelloides f. circinelloides (strain 1006PhL)</name>
    <name type="common">Mucormycosis agent</name>
    <name type="synonym">Calyptromyces circinelloides</name>
    <dbReference type="NCBI Taxonomy" id="1220926"/>
    <lineage>
        <taxon>Eukaryota</taxon>
        <taxon>Fungi</taxon>
        <taxon>Fungi incertae sedis</taxon>
        <taxon>Mucoromycota</taxon>
        <taxon>Mucoromycotina</taxon>
        <taxon>Mucoromycetes</taxon>
        <taxon>Mucorales</taxon>
        <taxon>Mucorineae</taxon>
        <taxon>Mucoraceae</taxon>
        <taxon>Mucor</taxon>
    </lineage>
</organism>
<proteinExistence type="predicted"/>
<protein>
    <recommendedName>
        <fullName evidence="5">RING-type domain-containing protein</fullName>
    </recommendedName>
</protein>
<feature type="coiled-coil region" evidence="2">
    <location>
        <begin position="86"/>
        <end position="140"/>
    </location>
</feature>
<dbReference type="STRING" id="1220926.S2JEP2"/>
<dbReference type="eggNOG" id="KOG4739">
    <property type="taxonomic scope" value="Eukaryota"/>
</dbReference>
<dbReference type="OrthoDB" id="2535391at2759"/>
<name>S2JEP2_MUCC1</name>
<sequence length="146" mass="17257">MFGCDFCGKGLTEWDYMTECGHLICGHGCYNENEQVCPICKKRTKFACIGEKAPRNGTGFLTSTRSLFNDAEKIIEFRFNAMANLIEYLRSRIEKQDKVIDQAKHELKQLKYYKAEIYELEQENAYLRNKVHQMKQLNQEYYHDFV</sequence>
<reference evidence="4" key="1">
    <citation type="submission" date="2013-05" db="EMBL/GenBank/DDBJ databases">
        <title>The Genome sequence of Mucor circinelloides f. circinelloides 1006PhL.</title>
        <authorList>
            <consortium name="The Broad Institute Genomics Platform"/>
            <person name="Cuomo C."/>
            <person name="Earl A."/>
            <person name="Findley K."/>
            <person name="Lee S.C."/>
            <person name="Walker B."/>
            <person name="Young S."/>
            <person name="Zeng Q."/>
            <person name="Gargeya S."/>
            <person name="Fitzgerald M."/>
            <person name="Haas B."/>
            <person name="Abouelleil A."/>
            <person name="Allen A.W."/>
            <person name="Alvarado L."/>
            <person name="Arachchi H.M."/>
            <person name="Berlin A.M."/>
            <person name="Chapman S.B."/>
            <person name="Gainer-Dewar J."/>
            <person name="Goldberg J."/>
            <person name="Griggs A."/>
            <person name="Gujja S."/>
            <person name="Hansen M."/>
            <person name="Howarth C."/>
            <person name="Imamovic A."/>
            <person name="Ireland A."/>
            <person name="Larimer J."/>
            <person name="McCowan C."/>
            <person name="Murphy C."/>
            <person name="Pearson M."/>
            <person name="Poon T.W."/>
            <person name="Priest M."/>
            <person name="Roberts A."/>
            <person name="Saif S."/>
            <person name="Shea T."/>
            <person name="Sisk P."/>
            <person name="Sykes S."/>
            <person name="Wortman J."/>
            <person name="Nusbaum C."/>
            <person name="Birren B."/>
        </authorList>
    </citation>
    <scope>NUCLEOTIDE SEQUENCE [LARGE SCALE GENOMIC DNA]</scope>
    <source>
        <strain evidence="4">1006PhL</strain>
    </source>
</reference>
<evidence type="ECO:0000313" key="3">
    <source>
        <dbReference type="EMBL" id="EPB86917.1"/>
    </source>
</evidence>
<evidence type="ECO:0000313" key="4">
    <source>
        <dbReference type="Proteomes" id="UP000014254"/>
    </source>
</evidence>
<dbReference type="GO" id="GO:0000795">
    <property type="term" value="C:synaptonemal complex"/>
    <property type="evidence" value="ECO:0007669"/>
    <property type="project" value="InterPro"/>
</dbReference>
<gene>
    <name evidence="3" type="ORF">HMPREF1544_06240</name>
</gene>
<dbReference type="OMA" id="EFRFNAM"/>
<keyword evidence="1" id="KW-0469">Meiosis</keyword>
<dbReference type="VEuPathDB" id="FungiDB:HMPREF1544_06240"/>
<keyword evidence="2" id="KW-0175">Coiled coil</keyword>
<evidence type="ECO:0000256" key="2">
    <source>
        <dbReference type="SAM" id="Coils"/>
    </source>
</evidence>
<evidence type="ECO:0000256" key="1">
    <source>
        <dbReference type="ARBA" id="ARBA00023254"/>
    </source>
</evidence>
<dbReference type="GO" id="GO:0019789">
    <property type="term" value="F:SUMO transferase activity"/>
    <property type="evidence" value="ECO:0007669"/>
    <property type="project" value="InterPro"/>
</dbReference>
<dbReference type="GO" id="GO:0016925">
    <property type="term" value="P:protein sumoylation"/>
    <property type="evidence" value="ECO:0007669"/>
    <property type="project" value="TreeGrafter"/>
</dbReference>
<keyword evidence="4" id="KW-1185">Reference proteome</keyword>
<dbReference type="PANTHER" id="PTHR22663:SF17">
    <property type="entry name" value="RING FINGER PROTEIN NARYA-RELATED"/>
    <property type="match status" value="1"/>
</dbReference>
<accession>S2JEP2</accession>